<evidence type="ECO:0000313" key="4">
    <source>
        <dbReference type="Proteomes" id="UP001279660"/>
    </source>
</evidence>
<feature type="region of interest" description="Disordered" evidence="1">
    <location>
        <begin position="85"/>
        <end position="113"/>
    </location>
</feature>
<accession>A0ABU4PR97</accession>
<evidence type="ECO:0000256" key="2">
    <source>
        <dbReference type="SAM" id="Phobius"/>
    </source>
</evidence>
<feature type="transmembrane region" description="Helical" evidence="2">
    <location>
        <begin position="16"/>
        <end position="35"/>
    </location>
</feature>
<feature type="compositionally biased region" description="Basic and acidic residues" evidence="1">
    <location>
        <begin position="103"/>
        <end position="113"/>
    </location>
</feature>
<feature type="compositionally biased region" description="Basic residues" evidence="1">
    <location>
        <begin position="85"/>
        <end position="95"/>
    </location>
</feature>
<dbReference type="EMBL" id="JAWXXV010000001">
    <property type="protein sequence ID" value="MDX5985929.1"/>
    <property type="molecule type" value="Genomic_DNA"/>
</dbReference>
<dbReference type="RefSeq" id="WP_245535583.1">
    <property type="nucleotide sequence ID" value="NZ_JAWXXV010000001.1"/>
</dbReference>
<organism evidence="3 4">
    <name type="scientific">Sphingomonas echinoides</name>
    <dbReference type="NCBI Taxonomy" id="59803"/>
    <lineage>
        <taxon>Bacteria</taxon>
        <taxon>Pseudomonadati</taxon>
        <taxon>Pseudomonadota</taxon>
        <taxon>Alphaproteobacteria</taxon>
        <taxon>Sphingomonadales</taxon>
        <taxon>Sphingomonadaceae</taxon>
        <taxon>Sphingomonas</taxon>
    </lineage>
</organism>
<evidence type="ECO:0000313" key="3">
    <source>
        <dbReference type="EMBL" id="MDX5985929.1"/>
    </source>
</evidence>
<proteinExistence type="predicted"/>
<dbReference type="Proteomes" id="UP001279660">
    <property type="component" value="Unassembled WGS sequence"/>
</dbReference>
<keyword evidence="2" id="KW-0812">Transmembrane</keyword>
<evidence type="ECO:0000256" key="1">
    <source>
        <dbReference type="SAM" id="MobiDB-lite"/>
    </source>
</evidence>
<comment type="caution">
    <text evidence="3">The sequence shown here is derived from an EMBL/GenBank/DDBJ whole genome shotgun (WGS) entry which is preliminary data.</text>
</comment>
<keyword evidence="4" id="KW-1185">Reference proteome</keyword>
<protein>
    <submittedName>
        <fullName evidence="3">Uncharacterized protein</fullName>
    </submittedName>
</protein>
<name>A0ABU4PR97_9SPHN</name>
<reference evidence="3 4" key="1">
    <citation type="submission" date="2023-11" db="EMBL/GenBank/DDBJ databases">
        <title>MicrobeMod: A computational toolkit for identifying prokaryotic methylation and restriction-modification with nanopore sequencing.</title>
        <authorList>
            <person name="Crits-Christoph A."/>
            <person name="Kang S.C."/>
            <person name="Lee H."/>
            <person name="Ostrov N."/>
        </authorList>
    </citation>
    <scope>NUCLEOTIDE SEQUENCE [LARGE SCALE GENOMIC DNA]</scope>
    <source>
        <strain evidence="3 4">ATCC 14820</strain>
    </source>
</reference>
<gene>
    <name evidence="3" type="ORF">SIL82_16865</name>
</gene>
<keyword evidence="2" id="KW-0472">Membrane</keyword>
<keyword evidence="2" id="KW-1133">Transmembrane helix</keyword>
<sequence length="113" mass="12349">MGITRDAFGRIERRHLIFLALMAVILIAGAELLAMAGPFDMALVVLWDVSTYIDIVLTTAVVAAATRGGAGWRTLIARFLPHRAPRARRRRRGKRAAPPSANDDDRPAFARAA</sequence>